<keyword evidence="5 6" id="KW-0472">Membrane</keyword>
<evidence type="ECO:0000256" key="5">
    <source>
        <dbReference type="ARBA" id="ARBA00023136"/>
    </source>
</evidence>
<dbReference type="EMBL" id="CP047418">
    <property type="protein sequence ID" value="QLL78707.1"/>
    <property type="molecule type" value="Genomic_DNA"/>
</dbReference>
<feature type="transmembrane region" description="Helical" evidence="6">
    <location>
        <begin position="100"/>
        <end position="122"/>
    </location>
</feature>
<feature type="transmembrane region" description="Helical" evidence="6">
    <location>
        <begin position="76"/>
        <end position="94"/>
    </location>
</feature>
<dbReference type="PROSITE" id="PS50850">
    <property type="entry name" value="MFS"/>
    <property type="match status" value="1"/>
</dbReference>
<evidence type="ECO:0000256" key="1">
    <source>
        <dbReference type="ARBA" id="ARBA00004651"/>
    </source>
</evidence>
<dbReference type="InterPro" id="IPR052524">
    <property type="entry name" value="MFS_Cyanate_Porter"/>
</dbReference>
<feature type="domain" description="Major facilitator superfamily (MFS) profile" evidence="7">
    <location>
        <begin position="7"/>
        <end position="386"/>
    </location>
</feature>
<dbReference type="KEGG" id="lsw:GTO87_08990"/>
<keyword evidence="2" id="KW-0813">Transport</keyword>
<feature type="transmembrane region" description="Helical" evidence="6">
    <location>
        <begin position="211"/>
        <end position="237"/>
    </location>
</feature>
<feature type="transmembrane region" description="Helical" evidence="6">
    <location>
        <begin position="243"/>
        <end position="263"/>
    </location>
</feature>
<evidence type="ECO:0000256" key="6">
    <source>
        <dbReference type="SAM" id="Phobius"/>
    </source>
</evidence>
<dbReference type="PANTHER" id="PTHR23523">
    <property type="match status" value="1"/>
</dbReference>
<dbReference type="InterPro" id="IPR020846">
    <property type="entry name" value="MFS_dom"/>
</dbReference>
<dbReference type="RefSeq" id="WP_009552557.1">
    <property type="nucleotide sequence ID" value="NZ_CP047418.1"/>
</dbReference>
<comment type="subcellular location">
    <subcellularLocation>
        <location evidence="1">Cell membrane</location>
        <topology evidence="1">Multi-pass membrane protein</topology>
    </subcellularLocation>
</comment>
<dbReference type="GO" id="GO:0005886">
    <property type="term" value="C:plasma membrane"/>
    <property type="evidence" value="ECO:0007669"/>
    <property type="project" value="UniProtKB-SubCell"/>
</dbReference>
<evidence type="ECO:0000256" key="4">
    <source>
        <dbReference type="ARBA" id="ARBA00022989"/>
    </source>
</evidence>
<feature type="transmembrane region" description="Helical" evidence="6">
    <location>
        <begin position="299"/>
        <end position="323"/>
    </location>
</feature>
<feature type="transmembrane region" description="Helical" evidence="6">
    <location>
        <begin position="46"/>
        <end position="69"/>
    </location>
</feature>
<evidence type="ECO:0000259" key="7">
    <source>
        <dbReference type="PROSITE" id="PS50850"/>
    </source>
</evidence>
<dbReference type="SUPFAM" id="SSF103473">
    <property type="entry name" value="MFS general substrate transporter"/>
    <property type="match status" value="1"/>
</dbReference>
<feature type="transmembrane region" description="Helical" evidence="6">
    <location>
        <begin position="275"/>
        <end position="293"/>
    </location>
</feature>
<dbReference type="GO" id="GO:0022857">
    <property type="term" value="F:transmembrane transporter activity"/>
    <property type="evidence" value="ECO:0007669"/>
    <property type="project" value="InterPro"/>
</dbReference>
<evidence type="ECO:0000313" key="9">
    <source>
        <dbReference type="Proteomes" id="UP000510886"/>
    </source>
</evidence>
<name>A0A7H9EN32_9LACO</name>
<sequence length="392" mass="41789">MLEKKNHSSLLLVGILLVGVCMRMPITALPSVIKDIAASFQVAPNSLGILTTIPLLCFGFISPLVSLLARKIGNEATIGLALLLLIVGSFVRIFNFWSLLGGTVLVGLAITGFNVLLPAVIADKLPDKIGSTTGMYNVAITSFSAIGAYTISPLSQAASWQVAIVIISLVAVLTAIVWLPNLKYNQPEKLVPTTDAPGETNMWRNKTAWYLVFYFGAQSFVFYSIVAWLPAIALAAGLTQDQASLVAGFFQLFSMPFALVIPVVATRLSHLRRRWFALFAGIAAAASLGMLFFAVNSVWYYLLVALLMGMAIGTTFPLGLTVFGLKTRNAADTRNLSGMVQSAGYLLAATGPVIVGHLNAATHSWQAGLVVLLGAVVVFTVAGLLAGRRHYV</sequence>
<dbReference type="PANTHER" id="PTHR23523:SF2">
    <property type="entry name" value="2-NITROIMIDAZOLE TRANSPORTER"/>
    <property type="match status" value="1"/>
</dbReference>
<feature type="transmembrane region" description="Helical" evidence="6">
    <location>
        <begin position="343"/>
        <end position="361"/>
    </location>
</feature>
<accession>A0A7H9EN32</accession>
<protein>
    <submittedName>
        <fullName evidence="8">MFS transporter</fullName>
    </submittedName>
</protein>
<proteinExistence type="predicted"/>
<dbReference type="Pfam" id="PF07690">
    <property type="entry name" value="MFS_1"/>
    <property type="match status" value="1"/>
</dbReference>
<dbReference type="Proteomes" id="UP000510886">
    <property type="component" value="Chromosome"/>
</dbReference>
<feature type="transmembrane region" description="Helical" evidence="6">
    <location>
        <begin position="134"/>
        <end position="152"/>
    </location>
</feature>
<keyword evidence="4 6" id="KW-1133">Transmembrane helix</keyword>
<evidence type="ECO:0000256" key="2">
    <source>
        <dbReference type="ARBA" id="ARBA00022448"/>
    </source>
</evidence>
<dbReference type="Gene3D" id="1.20.1250.20">
    <property type="entry name" value="MFS general substrate transporter like domains"/>
    <property type="match status" value="2"/>
</dbReference>
<evidence type="ECO:0000256" key="3">
    <source>
        <dbReference type="ARBA" id="ARBA00022692"/>
    </source>
</evidence>
<dbReference type="InterPro" id="IPR011701">
    <property type="entry name" value="MFS"/>
</dbReference>
<reference evidence="8 9" key="1">
    <citation type="submission" date="2020-01" db="EMBL/GenBank/DDBJ databases">
        <title>Complete and circular genome sequences of six lactobacillus isolates from horses.</title>
        <authorList>
            <person name="Hassan H.M."/>
        </authorList>
    </citation>
    <scope>NUCLEOTIDE SEQUENCE [LARGE SCALE GENOMIC DNA]</scope>
    <source>
        <strain evidence="8 9">1A</strain>
    </source>
</reference>
<organism evidence="8 9">
    <name type="scientific">Ligilactobacillus saerimneri</name>
    <dbReference type="NCBI Taxonomy" id="228229"/>
    <lineage>
        <taxon>Bacteria</taxon>
        <taxon>Bacillati</taxon>
        <taxon>Bacillota</taxon>
        <taxon>Bacilli</taxon>
        <taxon>Lactobacillales</taxon>
        <taxon>Lactobacillaceae</taxon>
        <taxon>Ligilactobacillus</taxon>
    </lineage>
</organism>
<dbReference type="AlphaFoldDB" id="A0A7H9EN32"/>
<evidence type="ECO:0000313" key="8">
    <source>
        <dbReference type="EMBL" id="QLL78707.1"/>
    </source>
</evidence>
<feature type="transmembrane region" description="Helical" evidence="6">
    <location>
        <begin position="367"/>
        <end position="387"/>
    </location>
</feature>
<feature type="transmembrane region" description="Helical" evidence="6">
    <location>
        <begin position="158"/>
        <end position="179"/>
    </location>
</feature>
<dbReference type="InterPro" id="IPR036259">
    <property type="entry name" value="MFS_trans_sf"/>
</dbReference>
<keyword evidence="3 6" id="KW-0812">Transmembrane</keyword>
<gene>
    <name evidence="8" type="ORF">GTO87_08990</name>
</gene>